<protein>
    <submittedName>
        <fullName evidence="1">Uncharacterized protein</fullName>
    </submittedName>
</protein>
<dbReference type="Proteomes" id="UP001283361">
    <property type="component" value="Unassembled WGS sequence"/>
</dbReference>
<keyword evidence="2" id="KW-1185">Reference proteome</keyword>
<reference evidence="1" key="1">
    <citation type="journal article" date="2023" name="G3 (Bethesda)">
        <title>A reference genome for the long-term kleptoplast-retaining sea slug Elysia crispata morphotype clarki.</title>
        <authorList>
            <person name="Eastman K.E."/>
            <person name="Pendleton A.L."/>
            <person name="Shaikh M.A."/>
            <person name="Suttiyut T."/>
            <person name="Ogas R."/>
            <person name="Tomko P."/>
            <person name="Gavelis G."/>
            <person name="Widhalm J.R."/>
            <person name="Wisecaver J.H."/>
        </authorList>
    </citation>
    <scope>NUCLEOTIDE SEQUENCE</scope>
    <source>
        <strain evidence="1">ECLA1</strain>
    </source>
</reference>
<name>A0AAE1A0X0_9GAST</name>
<accession>A0AAE1A0X0</accession>
<evidence type="ECO:0000313" key="1">
    <source>
        <dbReference type="EMBL" id="KAK3778897.1"/>
    </source>
</evidence>
<proteinExistence type="predicted"/>
<organism evidence="1 2">
    <name type="scientific">Elysia crispata</name>
    <name type="common">lettuce slug</name>
    <dbReference type="NCBI Taxonomy" id="231223"/>
    <lineage>
        <taxon>Eukaryota</taxon>
        <taxon>Metazoa</taxon>
        <taxon>Spiralia</taxon>
        <taxon>Lophotrochozoa</taxon>
        <taxon>Mollusca</taxon>
        <taxon>Gastropoda</taxon>
        <taxon>Heterobranchia</taxon>
        <taxon>Euthyneura</taxon>
        <taxon>Panpulmonata</taxon>
        <taxon>Sacoglossa</taxon>
        <taxon>Placobranchoidea</taxon>
        <taxon>Plakobranchidae</taxon>
        <taxon>Elysia</taxon>
    </lineage>
</organism>
<gene>
    <name evidence="1" type="ORF">RRG08_013160</name>
</gene>
<evidence type="ECO:0000313" key="2">
    <source>
        <dbReference type="Proteomes" id="UP001283361"/>
    </source>
</evidence>
<comment type="caution">
    <text evidence="1">The sequence shown here is derived from an EMBL/GenBank/DDBJ whole genome shotgun (WGS) entry which is preliminary data.</text>
</comment>
<sequence>MFLCISSSPHQSSLVDPNVQLMSSLKKHDADHLVVVDSPKSAAGWRPPSMEFGRFWEGNVGDFLERLQGRITPRLVSSTPNSPTHTPGSFIRRSRSRLITPASASSGSNPALQFLWHHSQVWRVTLLLLGGAR</sequence>
<dbReference type="EMBL" id="JAWDGP010002895">
    <property type="protein sequence ID" value="KAK3778897.1"/>
    <property type="molecule type" value="Genomic_DNA"/>
</dbReference>
<dbReference type="AlphaFoldDB" id="A0AAE1A0X0"/>